<evidence type="ECO:0000313" key="4">
    <source>
        <dbReference type="Proteomes" id="UP001329313"/>
    </source>
</evidence>
<protein>
    <recommendedName>
        <fullName evidence="5">DUF4337 domain-containing protein</fullName>
    </recommendedName>
</protein>
<keyword evidence="2" id="KW-1133">Transmembrane helix</keyword>
<keyword evidence="2" id="KW-0472">Membrane</keyword>
<gene>
    <name evidence="3" type="ORF">RYJ27_01860</name>
</gene>
<dbReference type="EMBL" id="CP137080">
    <property type="protein sequence ID" value="WOQ70002.1"/>
    <property type="molecule type" value="Genomic_DNA"/>
</dbReference>
<reference evidence="3 4" key="1">
    <citation type="submission" date="2023-10" db="EMBL/GenBank/DDBJ databases">
        <title>Y20.</title>
        <authorList>
            <person name="Zhang G."/>
            <person name="Ding Y."/>
        </authorList>
    </citation>
    <scope>NUCLEOTIDE SEQUENCE [LARGE SCALE GENOMIC DNA]</scope>
    <source>
        <strain evidence="3 4">Y20</strain>
    </source>
</reference>
<keyword evidence="2" id="KW-0812">Transmembrane</keyword>
<evidence type="ECO:0008006" key="5">
    <source>
        <dbReference type="Google" id="ProtNLM"/>
    </source>
</evidence>
<organism evidence="3 4">
    <name type="scientific">Microbacterium limosum</name>
    <dbReference type="NCBI Taxonomy" id="3079935"/>
    <lineage>
        <taxon>Bacteria</taxon>
        <taxon>Bacillati</taxon>
        <taxon>Actinomycetota</taxon>
        <taxon>Actinomycetes</taxon>
        <taxon>Micrococcales</taxon>
        <taxon>Microbacteriaceae</taxon>
        <taxon>Microbacterium</taxon>
    </lineage>
</organism>
<name>A0AAU0MJ40_9MICO</name>
<feature type="transmembrane region" description="Helical" evidence="2">
    <location>
        <begin position="36"/>
        <end position="56"/>
    </location>
</feature>
<feature type="region of interest" description="Disordered" evidence="1">
    <location>
        <begin position="1"/>
        <end position="22"/>
    </location>
</feature>
<dbReference type="KEGG" id="mliy:RYJ27_01860"/>
<dbReference type="AlphaFoldDB" id="A0AAU0MJ40"/>
<sequence>MTELTRPAISPESAPATQPAAEEAQPRRLSSFFGDLELLVVVLLGIVSVATAYTSFQAALYDGLSASAYSQAQNSQTEAESLYLEANQTYIRDTETWSRLTELSIDMDSADPVLAASAEAKFDTLHFVAVDEALDAAIIWSDEQNAEGGDYVSPFDSEEYLGARFSMWSVEDERSDAFFADAERYNTYGDRLQLSTVLMAVSLFLLGVAAVVRGRRTQWMLIGFGVTIALTATVLNSFVPFVWF</sequence>
<accession>A0AAU0MJ40</accession>
<feature type="transmembrane region" description="Helical" evidence="2">
    <location>
        <begin position="192"/>
        <end position="212"/>
    </location>
</feature>
<proteinExistence type="predicted"/>
<dbReference type="RefSeq" id="WP_330171096.1">
    <property type="nucleotide sequence ID" value="NZ_CP137080.1"/>
</dbReference>
<dbReference type="Proteomes" id="UP001329313">
    <property type="component" value="Chromosome"/>
</dbReference>
<evidence type="ECO:0000256" key="2">
    <source>
        <dbReference type="SAM" id="Phobius"/>
    </source>
</evidence>
<evidence type="ECO:0000256" key="1">
    <source>
        <dbReference type="SAM" id="MobiDB-lite"/>
    </source>
</evidence>
<keyword evidence="4" id="KW-1185">Reference proteome</keyword>
<evidence type="ECO:0000313" key="3">
    <source>
        <dbReference type="EMBL" id="WOQ70002.1"/>
    </source>
</evidence>
<feature type="transmembrane region" description="Helical" evidence="2">
    <location>
        <begin position="219"/>
        <end position="243"/>
    </location>
</feature>
<feature type="compositionally biased region" description="Low complexity" evidence="1">
    <location>
        <begin position="10"/>
        <end position="22"/>
    </location>
</feature>